<organism evidence="2 3">
    <name type="scientific">Neptuniibacter caesariensis</name>
    <dbReference type="NCBI Taxonomy" id="207954"/>
    <lineage>
        <taxon>Bacteria</taxon>
        <taxon>Pseudomonadati</taxon>
        <taxon>Pseudomonadota</taxon>
        <taxon>Gammaproteobacteria</taxon>
        <taxon>Oceanospirillales</taxon>
        <taxon>Oceanospirillaceae</taxon>
        <taxon>Neptuniibacter</taxon>
    </lineage>
</organism>
<sequence>MKSVISAILAICCAFPVWAETALWKVSKGDTHLYLGGTIHLLAPEDLPFPKAFDQAFESSETVVLETDMQKLLDPQTQLMLMSQLSYQDGRLLNQQISSQLYSELNQYLKDRQLMPNMFIGMKPAGVMLTMLAIEFQRLGISESGADTYYYKQAVATGRKVAGLESIEQHMSFIAELGEGNEERFLRQTLDDMAKTETMMRSMVRYWKTGDVAGLEREVVNDMKMNYPRVYRSLLVERNERWFPQIQTMLKSAEIELVLVGAAHLIGPDGILKMLRDQGYKIEQL</sequence>
<name>A0A7U8C5K5_NEPCE</name>
<gene>
    <name evidence="2" type="ORF">MED92_13753</name>
</gene>
<reference evidence="2 3" key="1">
    <citation type="submission" date="2006-02" db="EMBL/GenBank/DDBJ databases">
        <authorList>
            <person name="Pinhassi J."/>
            <person name="Pedros-Alio C."/>
            <person name="Ferriera S."/>
            <person name="Johnson J."/>
            <person name="Kravitz S."/>
            <person name="Halpern A."/>
            <person name="Remington K."/>
            <person name="Beeson K."/>
            <person name="Tran B."/>
            <person name="Rogers Y.-H."/>
            <person name="Friedman R."/>
            <person name="Venter J.C."/>
        </authorList>
    </citation>
    <scope>NUCLEOTIDE SEQUENCE [LARGE SCALE GENOMIC DNA]</scope>
    <source>
        <strain evidence="2 3">MED92</strain>
    </source>
</reference>
<accession>A0A7U8C5K5</accession>
<dbReference type="PANTHER" id="PTHR40590">
    <property type="entry name" value="CYTOPLASMIC PROTEIN-RELATED"/>
    <property type="match status" value="1"/>
</dbReference>
<comment type="caution">
    <text evidence="2">The sequence shown here is derived from an EMBL/GenBank/DDBJ whole genome shotgun (WGS) entry which is preliminary data.</text>
</comment>
<dbReference type="InterPro" id="IPR002816">
    <property type="entry name" value="TraB/PrgY/GumN_fam"/>
</dbReference>
<dbReference type="PANTHER" id="PTHR40590:SF1">
    <property type="entry name" value="CYTOPLASMIC PROTEIN"/>
    <property type="match status" value="1"/>
</dbReference>
<protein>
    <recommendedName>
        <fullName evidence="4">TraB/GumN family protein</fullName>
    </recommendedName>
</protein>
<dbReference type="RefSeq" id="WP_007020416.1">
    <property type="nucleotide sequence ID" value="NZ_CH724125.1"/>
</dbReference>
<keyword evidence="3" id="KW-1185">Reference proteome</keyword>
<evidence type="ECO:0000313" key="3">
    <source>
        <dbReference type="Proteomes" id="UP000002171"/>
    </source>
</evidence>
<evidence type="ECO:0008006" key="4">
    <source>
        <dbReference type="Google" id="ProtNLM"/>
    </source>
</evidence>
<evidence type="ECO:0000313" key="2">
    <source>
        <dbReference type="EMBL" id="EAR60744.1"/>
    </source>
</evidence>
<dbReference type="OrthoDB" id="357294at2"/>
<feature type="signal peptide" evidence="1">
    <location>
        <begin position="1"/>
        <end position="19"/>
    </location>
</feature>
<dbReference type="EMBL" id="AAOW01000014">
    <property type="protein sequence ID" value="EAR60744.1"/>
    <property type="molecule type" value="Genomic_DNA"/>
</dbReference>
<keyword evidence="1" id="KW-0732">Signal</keyword>
<dbReference type="InterPro" id="IPR047111">
    <property type="entry name" value="YbaP-like"/>
</dbReference>
<evidence type="ECO:0000256" key="1">
    <source>
        <dbReference type="SAM" id="SignalP"/>
    </source>
</evidence>
<feature type="chain" id="PRO_5031546442" description="TraB/GumN family protein" evidence="1">
    <location>
        <begin position="20"/>
        <end position="285"/>
    </location>
</feature>
<dbReference type="Proteomes" id="UP000002171">
    <property type="component" value="Unassembled WGS sequence"/>
</dbReference>
<dbReference type="CDD" id="cd14789">
    <property type="entry name" value="Tiki"/>
    <property type="match status" value="1"/>
</dbReference>
<proteinExistence type="predicted"/>
<dbReference type="AlphaFoldDB" id="A0A7U8C5K5"/>
<dbReference type="Pfam" id="PF01963">
    <property type="entry name" value="TraB_PrgY_gumN"/>
    <property type="match status" value="1"/>
</dbReference>